<dbReference type="PANTHER" id="PTHR43591">
    <property type="entry name" value="METHYLTRANSFERASE"/>
    <property type="match status" value="1"/>
</dbReference>
<dbReference type="GO" id="GO:0008168">
    <property type="term" value="F:methyltransferase activity"/>
    <property type="evidence" value="ECO:0007669"/>
    <property type="project" value="UniProtKB-KW"/>
</dbReference>
<dbReference type="EMBL" id="JXAK01000044">
    <property type="protein sequence ID" value="KIL39088.1"/>
    <property type="molecule type" value="Genomic_DNA"/>
</dbReference>
<name>A0ABR5ADJ2_9BACL</name>
<gene>
    <name evidence="2" type="ORF">SD70_22490</name>
</gene>
<keyword evidence="3" id="KW-1185">Reference proteome</keyword>
<evidence type="ECO:0000313" key="3">
    <source>
        <dbReference type="Proteomes" id="UP000031967"/>
    </source>
</evidence>
<dbReference type="Pfam" id="PF08241">
    <property type="entry name" value="Methyltransf_11"/>
    <property type="match status" value="1"/>
</dbReference>
<dbReference type="PANTHER" id="PTHR43591:SF24">
    <property type="entry name" value="2-METHOXY-6-POLYPRENYL-1,4-BENZOQUINOL METHYLASE, MITOCHONDRIAL"/>
    <property type="match status" value="1"/>
</dbReference>
<dbReference type="GO" id="GO:0032259">
    <property type="term" value="P:methylation"/>
    <property type="evidence" value="ECO:0007669"/>
    <property type="project" value="UniProtKB-KW"/>
</dbReference>
<proteinExistence type="predicted"/>
<feature type="domain" description="Methyltransferase type 11" evidence="1">
    <location>
        <begin position="51"/>
        <end position="146"/>
    </location>
</feature>
<comment type="caution">
    <text evidence="2">The sequence shown here is derived from an EMBL/GenBank/DDBJ whole genome shotgun (WGS) entry which is preliminary data.</text>
</comment>
<keyword evidence="2" id="KW-0489">Methyltransferase</keyword>
<dbReference type="Gene3D" id="3.40.50.150">
    <property type="entry name" value="Vaccinia Virus protein VP39"/>
    <property type="match status" value="1"/>
</dbReference>
<dbReference type="InterPro" id="IPR013216">
    <property type="entry name" value="Methyltransf_11"/>
</dbReference>
<evidence type="ECO:0000259" key="1">
    <source>
        <dbReference type="Pfam" id="PF08241"/>
    </source>
</evidence>
<reference evidence="2 3" key="1">
    <citation type="submission" date="2014-12" db="EMBL/GenBank/DDBJ databases">
        <title>Draft genome sequence of Paenibacillus kamchatkensis strain B-2647.</title>
        <authorList>
            <person name="Karlyshev A.V."/>
            <person name="Kudryashova E.B."/>
        </authorList>
    </citation>
    <scope>NUCLEOTIDE SEQUENCE [LARGE SCALE GENOMIC DNA]</scope>
    <source>
        <strain evidence="2 3">VKM B-2647</strain>
    </source>
</reference>
<keyword evidence="2" id="KW-0808">Transferase</keyword>
<organism evidence="2 3">
    <name type="scientific">Gordoniibacillus kamchatkensis</name>
    <dbReference type="NCBI Taxonomy" id="1590651"/>
    <lineage>
        <taxon>Bacteria</taxon>
        <taxon>Bacillati</taxon>
        <taxon>Bacillota</taxon>
        <taxon>Bacilli</taxon>
        <taxon>Bacillales</taxon>
        <taxon>Paenibacillaceae</taxon>
        <taxon>Gordoniibacillus</taxon>
    </lineage>
</organism>
<dbReference type="RefSeq" id="WP_041049876.1">
    <property type="nucleotide sequence ID" value="NZ_JXAK01000044.1"/>
</dbReference>
<sequence length="262" mass="28958">MNEALDPRKEQVRRQFGQHAAGYVTSANHAAGVDLAYMAANAPVCPDARLLDVATGAGHVANAFAPLVGQVTACDLTPEMLDTAKQFIAANGRTNVEFVAADAEHLPFPAEAYDIVTCRIAAHHFTDVPAFASEAHRVLKRGGSLLLIDNVAPERDGLDWFYNDIEKQRDPSHVRAWKKSEWIRMLETAGFAVEAMIRFPKTFVFADWCRRAGVPETERISLEMKLLRAPADVQRHFAVEIDDAERLLSFSGESVYVHAVKS</sequence>
<dbReference type="CDD" id="cd02440">
    <property type="entry name" value="AdoMet_MTases"/>
    <property type="match status" value="1"/>
</dbReference>
<dbReference type="Proteomes" id="UP000031967">
    <property type="component" value="Unassembled WGS sequence"/>
</dbReference>
<dbReference type="SUPFAM" id="SSF53335">
    <property type="entry name" value="S-adenosyl-L-methionine-dependent methyltransferases"/>
    <property type="match status" value="1"/>
</dbReference>
<protein>
    <submittedName>
        <fullName evidence="2">SAM-dependent methyltransferase</fullName>
    </submittedName>
</protein>
<accession>A0ABR5ADJ2</accession>
<evidence type="ECO:0000313" key="2">
    <source>
        <dbReference type="EMBL" id="KIL39088.1"/>
    </source>
</evidence>
<dbReference type="InterPro" id="IPR029063">
    <property type="entry name" value="SAM-dependent_MTases_sf"/>
</dbReference>